<dbReference type="Pfam" id="PF02538">
    <property type="entry name" value="Hydantoinase_B"/>
    <property type="match status" value="1"/>
</dbReference>
<sequence length="519" mass="56866">MVNPLKIELFKNALSSVAEEMGAVLQRTAFSPNIKERRDFSCALFDRHGRLIAQAAHIPVHLGSMPMSVRSVVESLELNEGDVAVINDPFKGGTHLPDITVVSPVYYRGELLFYVANRAHHSDVGGITPGSMPISTSIFQEGLVIPPFKCVEGGKVREEFIELLKSNTRTPEEREGDFRAQLMANRRGEERLKELLDKYSPEVLEAYSEALLDYSERKMRGIISEIPDGTYTYGDFLDSDGFSETPVRIRVILKIDGSSAVVDFSPSDPQVRGCLNGVRSIAVSATLYVFRCLSDEDIPTNEGILRPIEVITKRRTVVDSEFPSAVSGGNVETSQRLVDVLIGALSKAIPEKVPAASQGTMNNVTFGGKNERGEDFTYYETVGGGAGALKGADGESAVQTHMTNTLNTPVEVLEYQYPLMVTEYSIRENSGGGGIWKGGDGIVREFLFLGETEVTVLSERRKFSPYGLEGGRPGKRGVNILIDGEGRKKELPSKFTRLFKPGERLRIETPGGGGYGRKL</sequence>
<protein>
    <submittedName>
        <fullName evidence="2">N-methylhydantoinase B</fullName>
    </submittedName>
</protein>
<gene>
    <name evidence="2" type="ORF">SAMN06269117_10833</name>
</gene>
<dbReference type="OrthoDB" id="102473at2"/>
<evidence type="ECO:0000259" key="1">
    <source>
        <dbReference type="Pfam" id="PF02538"/>
    </source>
</evidence>
<dbReference type="InterPro" id="IPR003692">
    <property type="entry name" value="Hydantoinase_B"/>
</dbReference>
<keyword evidence="3" id="KW-1185">Reference proteome</keyword>
<accession>A0A521BVS3</accession>
<dbReference type="EMBL" id="FXTM01000008">
    <property type="protein sequence ID" value="SMO51292.1"/>
    <property type="molecule type" value="Genomic_DNA"/>
</dbReference>
<dbReference type="PANTHER" id="PTHR11365">
    <property type="entry name" value="5-OXOPROLINASE RELATED"/>
    <property type="match status" value="1"/>
</dbReference>
<dbReference type="GO" id="GO:0005829">
    <property type="term" value="C:cytosol"/>
    <property type="evidence" value="ECO:0007669"/>
    <property type="project" value="TreeGrafter"/>
</dbReference>
<evidence type="ECO:0000313" key="3">
    <source>
        <dbReference type="Proteomes" id="UP000317315"/>
    </source>
</evidence>
<proteinExistence type="predicted"/>
<dbReference type="Proteomes" id="UP000317315">
    <property type="component" value="Unassembled WGS sequence"/>
</dbReference>
<name>A0A521BVS3_9BACT</name>
<dbReference type="AlphaFoldDB" id="A0A521BVS3"/>
<dbReference type="RefSeq" id="WP_142934943.1">
    <property type="nucleotide sequence ID" value="NZ_FXTM01000008.1"/>
</dbReference>
<dbReference type="GO" id="GO:0006749">
    <property type="term" value="P:glutathione metabolic process"/>
    <property type="evidence" value="ECO:0007669"/>
    <property type="project" value="TreeGrafter"/>
</dbReference>
<dbReference type="InterPro" id="IPR045079">
    <property type="entry name" value="Oxoprolinase-like"/>
</dbReference>
<organism evidence="2 3">
    <name type="scientific">Balnearium lithotrophicum</name>
    <dbReference type="NCBI Taxonomy" id="223788"/>
    <lineage>
        <taxon>Bacteria</taxon>
        <taxon>Pseudomonadati</taxon>
        <taxon>Aquificota</taxon>
        <taxon>Aquificia</taxon>
        <taxon>Desulfurobacteriales</taxon>
        <taxon>Desulfurobacteriaceae</taxon>
        <taxon>Balnearium</taxon>
    </lineage>
</organism>
<reference evidence="2 3" key="1">
    <citation type="submission" date="2017-05" db="EMBL/GenBank/DDBJ databases">
        <authorList>
            <person name="Varghese N."/>
            <person name="Submissions S."/>
        </authorList>
    </citation>
    <scope>NUCLEOTIDE SEQUENCE [LARGE SCALE GENOMIC DNA]</scope>
    <source>
        <strain evidence="2 3">DSM 16304</strain>
    </source>
</reference>
<dbReference type="PANTHER" id="PTHR11365:SF23">
    <property type="entry name" value="HYPOTHETICAL 5-OXOPROLINASE (EUROFUNG)-RELATED"/>
    <property type="match status" value="1"/>
</dbReference>
<feature type="domain" description="Hydantoinase B/oxoprolinase" evidence="1">
    <location>
        <begin position="3"/>
        <end position="517"/>
    </location>
</feature>
<evidence type="ECO:0000313" key="2">
    <source>
        <dbReference type="EMBL" id="SMO51292.1"/>
    </source>
</evidence>
<dbReference type="GO" id="GO:0017168">
    <property type="term" value="F:5-oxoprolinase (ATP-hydrolyzing) activity"/>
    <property type="evidence" value="ECO:0007669"/>
    <property type="project" value="TreeGrafter"/>
</dbReference>